<proteinExistence type="predicted"/>
<gene>
    <name evidence="1" type="ORF">PISMIDRAFT_681749</name>
</gene>
<evidence type="ECO:0000313" key="1">
    <source>
        <dbReference type="EMBL" id="KIK21040.1"/>
    </source>
</evidence>
<organism evidence="1 2">
    <name type="scientific">Pisolithus microcarpus 441</name>
    <dbReference type="NCBI Taxonomy" id="765257"/>
    <lineage>
        <taxon>Eukaryota</taxon>
        <taxon>Fungi</taxon>
        <taxon>Dikarya</taxon>
        <taxon>Basidiomycota</taxon>
        <taxon>Agaricomycotina</taxon>
        <taxon>Agaricomycetes</taxon>
        <taxon>Agaricomycetidae</taxon>
        <taxon>Boletales</taxon>
        <taxon>Sclerodermatineae</taxon>
        <taxon>Pisolithaceae</taxon>
        <taxon>Pisolithus</taxon>
    </lineage>
</organism>
<protein>
    <submittedName>
        <fullName evidence="1">Uncharacterized protein</fullName>
    </submittedName>
</protein>
<reference evidence="2" key="2">
    <citation type="submission" date="2015-01" db="EMBL/GenBank/DDBJ databases">
        <title>Evolutionary Origins and Diversification of the Mycorrhizal Mutualists.</title>
        <authorList>
            <consortium name="DOE Joint Genome Institute"/>
            <consortium name="Mycorrhizal Genomics Consortium"/>
            <person name="Kohler A."/>
            <person name="Kuo A."/>
            <person name="Nagy L.G."/>
            <person name="Floudas D."/>
            <person name="Copeland A."/>
            <person name="Barry K.W."/>
            <person name="Cichocki N."/>
            <person name="Veneault-Fourrey C."/>
            <person name="LaButti K."/>
            <person name="Lindquist E.A."/>
            <person name="Lipzen A."/>
            <person name="Lundell T."/>
            <person name="Morin E."/>
            <person name="Murat C."/>
            <person name="Riley R."/>
            <person name="Ohm R."/>
            <person name="Sun H."/>
            <person name="Tunlid A."/>
            <person name="Henrissat B."/>
            <person name="Grigoriev I.V."/>
            <person name="Hibbett D.S."/>
            <person name="Martin F."/>
        </authorList>
    </citation>
    <scope>NUCLEOTIDE SEQUENCE [LARGE SCALE GENOMIC DNA]</scope>
    <source>
        <strain evidence="2">441</strain>
    </source>
</reference>
<name>A0A0C9Y8S3_9AGAM</name>
<dbReference type="AlphaFoldDB" id="A0A0C9Y8S3"/>
<evidence type="ECO:0000313" key="2">
    <source>
        <dbReference type="Proteomes" id="UP000054018"/>
    </source>
</evidence>
<reference evidence="1 2" key="1">
    <citation type="submission" date="2014-04" db="EMBL/GenBank/DDBJ databases">
        <authorList>
            <consortium name="DOE Joint Genome Institute"/>
            <person name="Kuo A."/>
            <person name="Kohler A."/>
            <person name="Costa M.D."/>
            <person name="Nagy L.G."/>
            <person name="Floudas D."/>
            <person name="Copeland A."/>
            <person name="Barry K.W."/>
            <person name="Cichocki N."/>
            <person name="Veneault-Fourrey C."/>
            <person name="LaButti K."/>
            <person name="Lindquist E.A."/>
            <person name="Lipzen A."/>
            <person name="Lundell T."/>
            <person name="Morin E."/>
            <person name="Murat C."/>
            <person name="Sun H."/>
            <person name="Tunlid A."/>
            <person name="Henrissat B."/>
            <person name="Grigoriev I.V."/>
            <person name="Hibbett D.S."/>
            <person name="Martin F."/>
            <person name="Nordberg H.P."/>
            <person name="Cantor M.N."/>
            <person name="Hua S.X."/>
        </authorList>
    </citation>
    <scope>NUCLEOTIDE SEQUENCE [LARGE SCALE GENOMIC DNA]</scope>
    <source>
        <strain evidence="1 2">441</strain>
    </source>
</reference>
<dbReference type="Proteomes" id="UP000054018">
    <property type="component" value="Unassembled WGS sequence"/>
</dbReference>
<dbReference type="HOGENOM" id="CLU_2373601_0_0_1"/>
<dbReference type="EMBL" id="KN833756">
    <property type="protein sequence ID" value="KIK21040.1"/>
    <property type="molecule type" value="Genomic_DNA"/>
</dbReference>
<keyword evidence="2" id="KW-1185">Reference proteome</keyword>
<sequence>MNVITRCCRRGNNSKHYHFRGYLGMRSQVSARLVKCNFLNKYITAVTQDWVCDFNVVAHSGLLYLVDTSLVRLQVGCVLESSACAANIRRDKAKG</sequence>
<accession>A0A0C9Y8S3</accession>